<dbReference type="PROSITE" id="PS50850">
    <property type="entry name" value="MFS"/>
    <property type="match status" value="1"/>
</dbReference>
<proteinExistence type="predicted"/>
<keyword evidence="2 6" id="KW-0812">Transmembrane</keyword>
<feature type="region of interest" description="Disordered" evidence="5">
    <location>
        <begin position="580"/>
        <end position="612"/>
    </location>
</feature>
<dbReference type="GO" id="GO:0016020">
    <property type="term" value="C:membrane"/>
    <property type="evidence" value="ECO:0007669"/>
    <property type="project" value="UniProtKB-SubCell"/>
</dbReference>
<dbReference type="InterPro" id="IPR036259">
    <property type="entry name" value="MFS_trans_sf"/>
</dbReference>
<feature type="transmembrane region" description="Helical" evidence="6">
    <location>
        <begin position="67"/>
        <end position="93"/>
    </location>
</feature>
<dbReference type="GO" id="GO:0022857">
    <property type="term" value="F:transmembrane transporter activity"/>
    <property type="evidence" value="ECO:0007669"/>
    <property type="project" value="InterPro"/>
</dbReference>
<feature type="transmembrane region" description="Helical" evidence="6">
    <location>
        <begin position="262"/>
        <end position="285"/>
    </location>
</feature>
<feature type="domain" description="Major facilitator superfamily (MFS) profile" evidence="7">
    <location>
        <begin position="75"/>
        <end position="576"/>
    </location>
</feature>
<dbReference type="Proteomes" id="UP001217918">
    <property type="component" value="Unassembled WGS sequence"/>
</dbReference>
<comment type="subcellular location">
    <subcellularLocation>
        <location evidence="1">Membrane</location>
        <topology evidence="1">Multi-pass membrane protein</topology>
    </subcellularLocation>
</comment>
<keyword evidence="3 6" id="KW-1133">Transmembrane helix</keyword>
<dbReference type="Pfam" id="PF07690">
    <property type="entry name" value="MFS_1"/>
    <property type="match status" value="1"/>
</dbReference>
<dbReference type="AlphaFoldDB" id="A0AAD9MET5"/>
<feature type="transmembrane region" description="Helical" evidence="6">
    <location>
        <begin position="461"/>
        <end position="479"/>
    </location>
</feature>
<feature type="transmembrane region" description="Helical" evidence="6">
    <location>
        <begin position="234"/>
        <end position="256"/>
    </location>
</feature>
<reference evidence="8" key="1">
    <citation type="journal article" date="2023" name="Mol. Plant Microbe Interact.">
        <title>Elucidating the Obligate Nature and Biological Capacity of an Invasive Fungal Corn Pathogen.</title>
        <authorList>
            <person name="MacCready J.S."/>
            <person name="Roggenkamp E.M."/>
            <person name="Gdanetz K."/>
            <person name="Chilvers M.I."/>
        </authorList>
    </citation>
    <scope>NUCLEOTIDE SEQUENCE</scope>
    <source>
        <strain evidence="8">PM02</strain>
    </source>
</reference>
<keyword evidence="9" id="KW-1185">Reference proteome</keyword>
<feature type="transmembrane region" description="Helical" evidence="6">
    <location>
        <begin position="548"/>
        <end position="571"/>
    </location>
</feature>
<protein>
    <recommendedName>
        <fullName evidence="7">Major facilitator superfamily (MFS) profile domain-containing protein</fullName>
    </recommendedName>
</protein>
<evidence type="ECO:0000256" key="5">
    <source>
        <dbReference type="SAM" id="MobiDB-lite"/>
    </source>
</evidence>
<evidence type="ECO:0000256" key="4">
    <source>
        <dbReference type="ARBA" id="ARBA00023136"/>
    </source>
</evidence>
<gene>
    <name evidence="8" type="ORF">P8C59_006704</name>
</gene>
<evidence type="ECO:0000256" key="1">
    <source>
        <dbReference type="ARBA" id="ARBA00004141"/>
    </source>
</evidence>
<feature type="transmembrane region" description="Helical" evidence="6">
    <location>
        <begin position="168"/>
        <end position="187"/>
    </location>
</feature>
<evidence type="ECO:0000256" key="2">
    <source>
        <dbReference type="ARBA" id="ARBA00022692"/>
    </source>
</evidence>
<sequence>MALTARKSAAGPDNSASGISTDDHVAPDATEVTALLGAGTRRDQHGAAWEGLIDDFEGLPWWERPSVYWLMGPFALFTLAFGGCIVPKLNLIINLVCVRYLSERQALPFAVTSPPGTLGEKDPQCLDPAVQKNVATFMLVLNLILGVLSGLTAPKYGSLSDRYGRKTLMALCSVGGLFGEVITILAAKFPDTIHYNWLLVGAFFDGLTGSYTAGSILTHSYASDCTAPSTRSVAYGYLHACLYFGLAFGPLLAAYLVEKTGALISIFYVALGCHLFWIFFVAFILPESLSKRRQKAAREKFASERVPPAVPRAVAAVAVYLPFGGKAFSEALASLATANPFAPLHVLVPKSRPRVGRNMLTLALIDTGILAATMSSSTVTLLYVEYMFGWRTAETSRYVSLMSLVRVTVLVGLLPLINYLFRTLPARRAARRQQKPQIATATATAVVPAEKNAGADALDIWLLRVALVSDIVGVMGYVFARSAAVFVACGVVTALGGLASATIQAALTKHVPAERVGQVLGAIGLLHALSRIMAPLVFNGLYAATIEVFPQAFFVLLAVMFAVCCGASLLVRPHVFMREGEEDEEEPVPPTALPRSNSAVQNALADEDFTPQ</sequence>
<dbReference type="SUPFAM" id="SSF103473">
    <property type="entry name" value="MFS general substrate transporter"/>
    <property type="match status" value="1"/>
</dbReference>
<dbReference type="EMBL" id="JAQQPM010000006">
    <property type="protein sequence ID" value="KAK2072345.1"/>
    <property type="molecule type" value="Genomic_DNA"/>
</dbReference>
<dbReference type="PANTHER" id="PTHR23507:SF40">
    <property type="entry name" value="TETRACYCLINE-EFFLUX TRANSPORTER"/>
    <property type="match status" value="1"/>
</dbReference>
<keyword evidence="4 6" id="KW-0472">Membrane</keyword>
<dbReference type="InterPro" id="IPR011701">
    <property type="entry name" value="MFS"/>
</dbReference>
<evidence type="ECO:0000256" key="6">
    <source>
        <dbReference type="SAM" id="Phobius"/>
    </source>
</evidence>
<name>A0AAD9MET5_9PEZI</name>
<feature type="transmembrane region" description="Helical" evidence="6">
    <location>
        <begin position="485"/>
        <end position="507"/>
    </location>
</feature>
<feature type="region of interest" description="Disordered" evidence="5">
    <location>
        <begin position="1"/>
        <end position="24"/>
    </location>
</feature>
<evidence type="ECO:0000256" key="3">
    <source>
        <dbReference type="ARBA" id="ARBA00022989"/>
    </source>
</evidence>
<feature type="transmembrane region" description="Helical" evidence="6">
    <location>
        <begin position="360"/>
        <end position="384"/>
    </location>
</feature>
<feature type="transmembrane region" description="Helical" evidence="6">
    <location>
        <begin position="404"/>
        <end position="421"/>
    </location>
</feature>
<dbReference type="InterPro" id="IPR020846">
    <property type="entry name" value="MFS_dom"/>
</dbReference>
<dbReference type="PANTHER" id="PTHR23507">
    <property type="entry name" value="ZGC:174356"/>
    <property type="match status" value="1"/>
</dbReference>
<evidence type="ECO:0000259" key="7">
    <source>
        <dbReference type="PROSITE" id="PS50850"/>
    </source>
</evidence>
<accession>A0AAD9MET5</accession>
<evidence type="ECO:0000313" key="8">
    <source>
        <dbReference type="EMBL" id="KAK2072345.1"/>
    </source>
</evidence>
<feature type="transmembrane region" description="Helical" evidence="6">
    <location>
        <begin position="193"/>
        <end position="213"/>
    </location>
</feature>
<organism evidence="8 9">
    <name type="scientific">Phyllachora maydis</name>
    <dbReference type="NCBI Taxonomy" id="1825666"/>
    <lineage>
        <taxon>Eukaryota</taxon>
        <taxon>Fungi</taxon>
        <taxon>Dikarya</taxon>
        <taxon>Ascomycota</taxon>
        <taxon>Pezizomycotina</taxon>
        <taxon>Sordariomycetes</taxon>
        <taxon>Sordariomycetidae</taxon>
        <taxon>Phyllachorales</taxon>
        <taxon>Phyllachoraceae</taxon>
        <taxon>Phyllachora</taxon>
    </lineage>
</organism>
<evidence type="ECO:0000313" key="9">
    <source>
        <dbReference type="Proteomes" id="UP001217918"/>
    </source>
</evidence>
<feature type="transmembrane region" description="Helical" evidence="6">
    <location>
        <begin position="134"/>
        <end position="156"/>
    </location>
</feature>
<dbReference type="Gene3D" id="1.20.1250.20">
    <property type="entry name" value="MFS general substrate transporter like domains"/>
    <property type="match status" value="1"/>
</dbReference>
<feature type="transmembrane region" description="Helical" evidence="6">
    <location>
        <begin position="519"/>
        <end position="542"/>
    </location>
</feature>
<comment type="caution">
    <text evidence="8">The sequence shown here is derived from an EMBL/GenBank/DDBJ whole genome shotgun (WGS) entry which is preliminary data.</text>
</comment>